<organism evidence="2 3">
    <name type="scientific">Phytophthora nicotianae CJ01A1</name>
    <dbReference type="NCBI Taxonomy" id="1317063"/>
    <lineage>
        <taxon>Eukaryota</taxon>
        <taxon>Sar</taxon>
        <taxon>Stramenopiles</taxon>
        <taxon>Oomycota</taxon>
        <taxon>Peronosporomycetes</taxon>
        <taxon>Peronosporales</taxon>
        <taxon>Peronosporaceae</taxon>
        <taxon>Phytophthora</taxon>
    </lineage>
</organism>
<reference evidence="2 3" key="1">
    <citation type="submission" date="2013-11" db="EMBL/GenBank/DDBJ databases">
        <title>The Genome Sequence of Phytophthora parasitica CJ01A1.</title>
        <authorList>
            <consortium name="The Broad Institute Genomics Platform"/>
            <person name="Russ C."/>
            <person name="Tyler B."/>
            <person name="Panabieres F."/>
            <person name="Shan W."/>
            <person name="Tripathy S."/>
            <person name="Grunwald N."/>
            <person name="Machado M."/>
            <person name="Johnson C.S."/>
            <person name="Walker B."/>
            <person name="Young S.K."/>
            <person name="Zeng Q."/>
            <person name="Gargeya S."/>
            <person name="Fitzgerald M."/>
            <person name="Haas B."/>
            <person name="Abouelleil A."/>
            <person name="Allen A.W."/>
            <person name="Alvarado L."/>
            <person name="Arachchi H.M."/>
            <person name="Berlin A.M."/>
            <person name="Chapman S.B."/>
            <person name="Gainer-Dewar J."/>
            <person name="Goldberg J."/>
            <person name="Griggs A."/>
            <person name="Gujja S."/>
            <person name="Hansen M."/>
            <person name="Howarth C."/>
            <person name="Imamovic A."/>
            <person name="Ireland A."/>
            <person name="Larimer J."/>
            <person name="McCowan C."/>
            <person name="Murphy C."/>
            <person name="Pearson M."/>
            <person name="Poon T.W."/>
            <person name="Priest M."/>
            <person name="Roberts A."/>
            <person name="Saif S."/>
            <person name="Shea T."/>
            <person name="Sisk P."/>
            <person name="Sykes S."/>
            <person name="Wortman J."/>
            <person name="Nusbaum C."/>
            <person name="Birren B."/>
        </authorList>
    </citation>
    <scope>NUCLEOTIDE SEQUENCE [LARGE SCALE GENOMIC DNA]</scope>
    <source>
        <strain evidence="2 3">CJ01A1</strain>
    </source>
</reference>
<evidence type="ECO:0000313" key="2">
    <source>
        <dbReference type="EMBL" id="ETP11418.1"/>
    </source>
</evidence>
<dbReference type="Proteomes" id="UP000018958">
    <property type="component" value="Unassembled WGS sequence"/>
</dbReference>
<comment type="caution">
    <text evidence="2">The sequence shown here is derived from an EMBL/GenBank/DDBJ whole genome shotgun (WGS) entry which is preliminary data.</text>
</comment>
<protein>
    <submittedName>
        <fullName evidence="2">Uncharacterized protein</fullName>
    </submittedName>
</protein>
<keyword evidence="1" id="KW-0472">Membrane</keyword>
<accession>W2WMP2</accession>
<keyword evidence="1" id="KW-1133">Transmembrane helix</keyword>
<evidence type="ECO:0000313" key="3">
    <source>
        <dbReference type="Proteomes" id="UP000018958"/>
    </source>
</evidence>
<gene>
    <name evidence="2" type="ORF">F441_13061</name>
</gene>
<dbReference type="EMBL" id="ANIX01002559">
    <property type="protein sequence ID" value="ETP11418.1"/>
    <property type="molecule type" value="Genomic_DNA"/>
</dbReference>
<name>W2WMP2_PHYNI</name>
<evidence type="ECO:0000256" key="1">
    <source>
        <dbReference type="SAM" id="Phobius"/>
    </source>
</evidence>
<sequence length="76" mass="8301">MHRINIVAIAYVPGLAITSMRVTVVTTTVAITIIKVRFFMFVTITEASSMFIATTNFSSTTPTETKSFIVVITALI</sequence>
<feature type="transmembrane region" description="Helical" evidence="1">
    <location>
        <begin position="6"/>
        <end position="34"/>
    </location>
</feature>
<dbReference type="AlphaFoldDB" id="W2WMP2"/>
<proteinExistence type="predicted"/>
<keyword evidence="1" id="KW-0812">Transmembrane</keyword>